<dbReference type="GeneID" id="63777062"/>
<comment type="caution">
    <text evidence="8">The sequence shown here is derived from an EMBL/GenBank/DDBJ whole genome shotgun (WGS) entry which is preliminary data.</text>
</comment>
<evidence type="ECO:0000313" key="8">
    <source>
        <dbReference type="EMBL" id="ORY60964.1"/>
    </source>
</evidence>
<dbReference type="PANTHER" id="PTHR13789:SF306">
    <property type="entry name" value="HYDROXYLASE, PUTATIVE-RELATED"/>
    <property type="match status" value="1"/>
</dbReference>
<evidence type="ECO:0000256" key="6">
    <source>
        <dbReference type="ARBA" id="ARBA00023033"/>
    </source>
</evidence>
<dbReference type="PRINTS" id="PR00420">
    <property type="entry name" value="RNGMNOXGNASE"/>
</dbReference>
<dbReference type="SUPFAM" id="SSF51905">
    <property type="entry name" value="FAD/NAD(P)-binding domain"/>
    <property type="match status" value="1"/>
</dbReference>
<gene>
    <name evidence="8" type="ORF">BCR38DRAFT_443046</name>
</gene>
<dbReference type="RefSeq" id="XP_040713191.1">
    <property type="nucleotide sequence ID" value="XM_040860850.1"/>
</dbReference>
<name>A0A1Y2DP87_9PEZI</name>
<organism evidence="8 9">
    <name type="scientific">Pseudomassariella vexata</name>
    <dbReference type="NCBI Taxonomy" id="1141098"/>
    <lineage>
        <taxon>Eukaryota</taxon>
        <taxon>Fungi</taxon>
        <taxon>Dikarya</taxon>
        <taxon>Ascomycota</taxon>
        <taxon>Pezizomycotina</taxon>
        <taxon>Sordariomycetes</taxon>
        <taxon>Xylariomycetidae</taxon>
        <taxon>Amphisphaeriales</taxon>
        <taxon>Pseudomassariaceae</taxon>
        <taxon>Pseudomassariella</taxon>
    </lineage>
</organism>
<dbReference type="InterPro" id="IPR036188">
    <property type="entry name" value="FAD/NAD-bd_sf"/>
</dbReference>
<accession>A0A1Y2DP87</accession>
<dbReference type="InterPro" id="IPR002938">
    <property type="entry name" value="FAD-bd"/>
</dbReference>
<dbReference type="InParanoid" id="A0A1Y2DP87"/>
<evidence type="ECO:0000256" key="2">
    <source>
        <dbReference type="ARBA" id="ARBA00007992"/>
    </source>
</evidence>
<keyword evidence="3" id="KW-0285">Flavoprotein</keyword>
<dbReference type="OrthoDB" id="1878542at2759"/>
<dbReference type="PANTHER" id="PTHR13789">
    <property type="entry name" value="MONOOXYGENASE"/>
    <property type="match status" value="1"/>
</dbReference>
<dbReference type="STRING" id="1141098.A0A1Y2DP87"/>
<keyword evidence="9" id="KW-1185">Reference proteome</keyword>
<comment type="pathway">
    <text evidence="1">Secondary metabolite biosynthesis.</text>
</comment>
<dbReference type="EMBL" id="MCFJ01000011">
    <property type="protein sequence ID" value="ORY60964.1"/>
    <property type="molecule type" value="Genomic_DNA"/>
</dbReference>
<evidence type="ECO:0000256" key="1">
    <source>
        <dbReference type="ARBA" id="ARBA00005179"/>
    </source>
</evidence>
<protein>
    <recommendedName>
        <fullName evidence="7">FAD-binding domain-containing protein</fullName>
    </recommendedName>
</protein>
<dbReference type="SUPFAM" id="SSF54373">
    <property type="entry name" value="FAD-linked reductases, C-terminal domain"/>
    <property type="match status" value="1"/>
</dbReference>
<keyword evidence="6" id="KW-0503">Monooxygenase</keyword>
<sequence length="451" mass="49473">MEILIVGAGIAGLSTSIALSHALKNVASCQPLKIIVLESASALAEIGAGVQMTPQAIKNFFAWGMKDDLLSSSAIPTSMNVRHGPSGDIIGKIPIGDLEQDYQAPYLVVHRAVLHSILHSHALKAGVEVRTNSRVTEYGFETATVTLADGTTRTADLIIAADGINSLARKQFLGPDDPGALPTGWAAFRMICSADAIKADASVAPLLEGYGSNLWIDHNVSCMTYLIKDSTMLNIVLSHRDDVETQDWTPEYHKTYVDGLFKEFDPRVKKLIDMAVPKIVNYPVYAVPPLKKWIHDSGRFVLLGDATHAMAFYLSMGVSLAVDDAASLGEALRLALSEPDVVQTKEGKYARMKKALHVFEQVRIPRASSIQAASLHAGGILHMPPGPDRELRDEGLRHCDQYWPVEPACEDERRDFERVRSCMYGIADKRTRDWCYGYDSADAIRGVWRSQ</sequence>
<keyword evidence="5" id="KW-0560">Oxidoreductase</keyword>
<dbReference type="InterPro" id="IPR050493">
    <property type="entry name" value="FAD-dep_Monooxygenase_BioMet"/>
</dbReference>
<evidence type="ECO:0000259" key="7">
    <source>
        <dbReference type="Pfam" id="PF01494"/>
    </source>
</evidence>
<evidence type="ECO:0000256" key="3">
    <source>
        <dbReference type="ARBA" id="ARBA00022630"/>
    </source>
</evidence>
<evidence type="ECO:0000256" key="4">
    <source>
        <dbReference type="ARBA" id="ARBA00022827"/>
    </source>
</evidence>
<proteinExistence type="inferred from homology"/>
<dbReference type="GO" id="GO:0071949">
    <property type="term" value="F:FAD binding"/>
    <property type="evidence" value="ECO:0007669"/>
    <property type="project" value="InterPro"/>
</dbReference>
<dbReference type="Proteomes" id="UP000193689">
    <property type="component" value="Unassembled WGS sequence"/>
</dbReference>
<dbReference type="GO" id="GO:0004497">
    <property type="term" value="F:monooxygenase activity"/>
    <property type="evidence" value="ECO:0007669"/>
    <property type="project" value="UniProtKB-KW"/>
</dbReference>
<comment type="similarity">
    <text evidence="2">Belongs to the paxM FAD-dependent monooxygenase family.</text>
</comment>
<evidence type="ECO:0000313" key="9">
    <source>
        <dbReference type="Proteomes" id="UP000193689"/>
    </source>
</evidence>
<dbReference type="Pfam" id="PF01494">
    <property type="entry name" value="FAD_binding_3"/>
    <property type="match status" value="1"/>
</dbReference>
<keyword evidence="4" id="KW-0274">FAD</keyword>
<reference evidence="8 9" key="1">
    <citation type="submission" date="2016-07" db="EMBL/GenBank/DDBJ databases">
        <title>Pervasive Adenine N6-methylation of Active Genes in Fungi.</title>
        <authorList>
            <consortium name="DOE Joint Genome Institute"/>
            <person name="Mondo S.J."/>
            <person name="Dannebaum R.O."/>
            <person name="Kuo R.C."/>
            <person name="Labutti K."/>
            <person name="Haridas S."/>
            <person name="Kuo A."/>
            <person name="Salamov A."/>
            <person name="Ahrendt S.R."/>
            <person name="Lipzen A."/>
            <person name="Sullivan W."/>
            <person name="Andreopoulos W.B."/>
            <person name="Clum A."/>
            <person name="Lindquist E."/>
            <person name="Daum C."/>
            <person name="Ramamoorthy G.K."/>
            <person name="Gryganskyi A."/>
            <person name="Culley D."/>
            <person name="Magnuson J.K."/>
            <person name="James T.Y."/>
            <person name="O'Malley M.A."/>
            <person name="Stajich J.E."/>
            <person name="Spatafora J.W."/>
            <person name="Visel A."/>
            <person name="Grigoriev I.V."/>
        </authorList>
    </citation>
    <scope>NUCLEOTIDE SEQUENCE [LARGE SCALE GENOMIC DNA]</scope>
    <source>
        <strain evidence="8 9">CBS 129021</strain>
    </source>
</reference>
<evidence type="ECO:0000256" key="5">
    <source>
        <dbReference type="ARBA" id="ARBA00023002"/>
    </source>
</evidence>
<feature type="domain" description="FAD-binding" evidence="7">
    <location>
        <begin position="2"/>
        <end position="171"/>
    </location>
</feature>
<dbReference type="AlphaFoldDB" id="A0A1Y2DP87"/>
<dbReference type="Gene3D" id="3.50.50.60">
    <property type="entry name" value="FAD/NAD(P)-binding domain"/>
    <property type="match status" value="1"/>
</dbReference>